<feature type="compositionally biased region" description="Polar residues" evidence="1">
    <location>
        <begin position="566"/>
        <end position="576"/>
    </location>
</feature>
<evidence type="ECO:0000313" key="4">
    <source>
        <dbReference type="EMBL" id="KFK24156.1"/>
    </source>
</evidence>
<dbReference type="Pfam" id="PF14111">
    <property type="entry name" value="DUF4283"/>
    <property type="match status" value="1"/>
</dbReference>
<dbReference type="Pfam" id="PF14392">
    <property type="entry name" value="zf-CCHC_4"/>
    <property type="match status" value="1"/>
</dbReference>
<feature type="domain" description="Zinc knuckle CX2CX4HX4C" evidence="3">
    <location>
        <begin position="285"/>
        <end position="330"/>
    </location>
</feature>
<evidence type="ECO:0000313" key="5">
    <source>
        <dbReference type="Proteomes" id="UP000029120"/>
    </source>
</evidence>
<proteinExistence type="predicted"/>
<dbReference type="AlphaFoldDB" id="A0A087G2Q4"/>
<evidence type="ECO:0000259" key="2">
    <source>
        <dbReference type="Pfam" id="PF14111"/>
    </source>
</evidence>
<evidence type="ECO:0008006" key="6">
    <source>
        <dbReference type="Google" id="ProtNLM"/>
    </source>
</evidence>
<evidence type="ECO:0000259" key="3">
    <source>
        <dbReference type="Pfam" id="PF14392"/>
    </source>
</evidence>
<dbReference type="Gramene" id="KFK24156">
    <property type="protein sequence ID" value="KFK24156"/>
    <property type="gene ID" value="AALP_AAs42246U000100"/>
</dbReference>
<feature type="region of interest" description="Disordered" evidence="1">
    <location>
        <begin position="560"/>
        <end position="588"/>
    </location>
</feature>
<dbReference type="eggNOG" id="KOG1075">
    <property type="taxonomic scope" value="Eukaryota"/>
</dbReference>
<keyword evidence="5" id="KW-1185">Reference proteome</keyword>
<organism evidence="4 5">
    <name type="scientific">Arabis alpina</name>
    <name type="common">Alpine rock-cress</name>
    <dbReference type="NCBI Taxonomy" id="50452"/>
    <lineage>
        <taxon>Eukaryota</taxon>
        <taxon>Viridiplantae</taxon>
        <taxon>Streptophyta</taxon>
        <taxon>Embryophyta</taxon>
        <taxon>Tracheophyta</taxon>
        <taxon>Spermatophyta</taxon>
        <taxon>Magnoliopsida</taxon>
        <taxon>eudicotyledons</taxon>
        <taxon>Gunneridae</taxon>
        <taxon>Pentapetalae</taxon>
        <taxon>rosids</taxon>
        <taxon>malvids</taxon>
        <taxon>Brassicales</taxon>
        <taxon>Brassicaceae</taxon>
        <taxon>Arabideae</taxon>
        <taxon>Arabis</taxon>
    </lineage>
</organism>
<gene>
    <name evidence="4" type="ORF">AALP_AAs42246U000100</name>
</gene>
<feature type="domain" description="DUF4283" evidence="2">
    <location>
        <begin position="145"/>
        <end position="222"/>
    </location>
</feature>
<sequence>MAIVAFSWAIRRFLNRLSTFSVLETVSSHFDGETRQFSVSSHRGCCGFVISVVDPLFLYDVQAVRFGGNRLPWRINKSRESLLNKSHISYTALSILSCNELILSLLNFLDMADNLRRAVQDLSLGVEDEPVPLPLEVCSDAFRANQFSLMGRSLMPRRQNLRAIVSTLPRNWGLTGLISGRMIDRRKFQFVFPSEDLMQSVLNRGPWAFNDRMLVLQRWNPSMDDLMLNFIPFWVQIRGIPLQYLDERVIRYVGERLNEGEVDLVDYNPDVIAPVEFVRVQLTWNVDRPLKFQKLFQFQPGVNTLLKFHYERLRGFCATCGMLTHDTGECIHARDDQVVAEHHDDNGDDVGGVDPMAEVELGVGVNPEIPAPGPHNVGFYEPNAGVQAAEQDAFDSDVHPEYGSGNWDDFEADIAIVRGPEVAKRRRRFIQNLMAEDEANRSSQIVVPDTQTHAAENIDDLITEWEARKNQHTSLPEYGSFLGIPRSVLLSKPMSSSLTNTYKRTSGIICASNEIFNEADVFDSGPSQKKQRLPIPLIEKRIVVSTSIQPEYAALQKLRFDYGDPETSTPPGSPNTRGAVGPIPPQVP</sequence>
<name>A0A087G2Q4_ARAAL</name>
<dbReference type="InterPro" id="IPR040256">
    <property type="entry name" value="At4g02000-like"/>
</dbReference>
<dbReference type="OMA" id="LITEWEA"/>
<dbReference type="InterPro" id="IPR025558">
    <property type="entry name" value="DUF4283"/>
</dbReference>
<dbReference type="OrthoDB" id="1029220at2759"/>
<dbReference type="PANTHER" id="PTHR31286:SF162">
    <property type="entry name" value="DUF4283 DOMAIN-CONTAINING PROTEIN-RELATED"/>
    <property type="match status" value="1"/>
</dbReference>
<evidence type="ECO:0000256" key="1">
    <source>
        <dbReference type="SAM" id="MobiDB-lite"/>
    </source>
</evidence>
<reference evidence="5" key="1">
    <citation type="journal article" date="2015" name="Nat. Plants">
        <title>Genome expansion of Arabis alpina linked with retrotransposition and reduced symmetric DNA methylation.</title>
        <authorList>
            <person name="Willing E.M."/>
            <person name="Rawat V."/>
            <person name="Mandakova T."/>
            <person name="Maumus F."/>
            <person name="James G.V."/>
            <person name="Nordstroem K.J."/>
            <person name="Becker C."/>
            <person name="Warthmann N."/>
            <person name="Chica C."/>
            <person name="Szarzynska B."/>
            <person name="Zytnicki M."/>
            <person name="Albani M.C."/>
            <person name="Kiefer C."/>
            <person name="Bergonzi S."/>
            <person name="Castaings L."/>
            <person name="Mateos J.L."/>
            <person name="Berns M.C."/>
            <person name="Bujdoso N."/>
            <person name="Piofczyk T."/>
            <person name="de Lorenzo L."/>
            <person name="Barrero-Sicilia C."/>
            <person name="Mateos I."/>
            <person name="Piednoel M."/>
            <person name="Hagmann J."/>
            <person name="Chen-Min-Tao R."/>
            <person name="Iglesias-Fernandez R."/>
            <person name="Schuster S.C."/>
            <person name="Alonso-Blanco C."/>
            <person name="Roudier F."/>
            <person name="Carbonero P."/>
            <person name="Paz-Ares J."/>
            <person name="Davis S.J."/>
            <person name="Pecinka A."/>
            <person name="Quesneville H."/>
            <person name="Colot V."/>
            <person name="Lysak M.A."/>
            <person name="Weigel D."/>
            <person name="Coupland G."/>
            <person name="Schneeberger K."/>
        </authorList>
    </citation>
    <scope>NUCLEOTIDE SEQUENCE [LARGE SCALE GENOMIC DNA]</scope>
    <source>
        <strain evidence="5">cv. Pajares</strain>
    </source>
</reference>
<protein>
    <recommendedName>
        <fullName evidence="6">DUF4283 domain-containing protein</fullName>
    </recommendedName>
</protein>
<accession>A0A087G2Q4</accession>
<dbReference type="EMBL" id="KL971651">
    <property type="protein sequence ID" value="KFK24156.1"/>
    <property type="molecule type" value="Genomic_DNA"/>
</dbReference>
<dbReference type="InterPro" id="IPR025836">
    <property type="entry name" value="Zn_knuckle_CX2CX4HX4C"/>
</dbReference>
<dbReference type="Proteomes" id="UP000029120">
    <property type="component" value="Unassembled WGS sequence"/>
</dbReference>
<dbReference type="PANTHER" id="PTHR31286">
    <property type="entry name" value="GLYCINE-RICH CELL WALL STRUCTURAL PROTEIN 1.8-LIKE"/>
    <property type="match status" value="1"/>
</dbReference>